<evidence type="ECO:0000256" key="1">
    <source>
        <dbReference type="SAM" id="MobiDB-lite"/>
    </source>
</evidence>
<dbReference type="OrthoDB" id="1657206at2759"/>
<dbReference type="Proteomes" id="UP000652761">
    <property type="component" value="Unassembled WGS sequence"/>
</dbReference>
<dbReference type="PANTHER" id="PTHR34676:SF8">
    <property type="entry name" value="TRANSMEMBRANE PROTEIN"/>
    <property type="match status" value="1"/>
</dbReference>
<accession>A0A843WHR7</accession>
<name>A0A843WHR7_COLES</name>
<gene>
    <name evidence="2" type="ORF">Taro_039909</name>
</gene>
<evidence type="ECO:0000313" key="3">
    <source>
        <dbReference type="Proteomes" id="UP000652761"/>
    </source>
</evidence>
<sequence>MTAQGFTECQFVNRPPLFDREDCNYWKTMMEFFLQSYNYQLWTIIKEEDMIVLNPREEWTDNDRKLLSHNSKAKNLICCALTRSELNRISACNSAKEMWDKLKLTYEGTGKVNETWIDILVTQYEKSQMLIGETITQMYKRFTDIINGLRGLGKIYNIGDMLRKILKSLPNQWTLKVTAIEEANDLTSMSLEKLIGSLMAHEINMEWLSESSSKKKLTNALKVITAPSTSSSSSSENTGSKDSDVDDVLSKLQKILKKKKNGSRRI</sequence>
<evidence type="ECO:0000313" key="2">
    <source>
        <dbReference type="EMBL" id="MQM07077.1"/>
    </source>
</evidence>
<feature type="region of interest" description="Disordered" evidence="1">
    <location>
        <begin position="226"/>
        <end position="245"/>
    </location>
</feature>
<dbReference type="Pfam" id="PF14223">
    <property type="entry name" value="Retrotran_gag_2"/>
    <property type="match status" value="1"/>
</dbReference>
<proteinExistence type="predicted"/>
<dbReference type="EMBL" id="NMUH01003783">
    <property type="protein sequence ID" value="MQM07077.1"/>
    <property type="molecule type" value="Genomic_DNA"/>
</dbReference>
<keyword evidence="3" id="KW-1185">Reference proteome</keyword>
<organism evidence="2 3">
    <name type="scientific">Colocasia esculenta</name>
    <name type="common">Wild taro</name>
    <name type="synonym">Arum esculentum</name>
    <dbReference type="NCBI Taxonomy" id="4460"/>
    <lineage>
        <taxon>Eukaryota</taxon>
        <taxon>Viridiplantae</taxon>
        <taxon>Streptophyta</taxon>
        <taxon>Embryophyta</taxon>
        <taxon>Tracheophyta</taxon>
        <taxon>Spermatophyta</taxon>
        <taxon>Magnoliopsida</taxon>
        <taxon>Liliopsida</taxon>
        <taxon>Araceae</taxon>
        <taxon>Aroideae</taxon>
        <taxon>Colocasieae</taxon>
        <taxon>Colocasia</taxon>
    </lineage>
</organism>
<reference evidence="2" key="1">
    <citation type="submission" date="2017-07" db="EMBL/GenBank/DDBJ databases">
        <title>Taro Niue Genome Assembly and Annotation.</title>
        <authorList>
            <person name="Atibalentja N."/>
            <person name="Keating K."/>
            <person name="Fields C.J."/>
        </authorList>
    </citation>
    <scope>NUCLEOTIDE SEQUENCE</scope>
    <source>
        <strain evidence="2">Niue_2</strain>
        <tissue evidence="2">Leaf</tissue>
    </source>
</reference>
<protein>
    <submittedName>
        <fullName evidence="2">Uncharacterized protein</fullName>
    </submittedName>
</protein>
<comment type="caution">
    <text evidence="2">The sequence shown here is derived from an EMBL/GenBank/DDBJ whole genome shotgun (WGS) entry which is preliminary data.</text>
</comment>
<dbReference type="PANTHER" id="PTHR34676">
    <property type="entry name" value="DUF4219 DOMAIN-CONTAINING PROTEIN-RELATED"/>
    <property type="match status" value="1"/>
</dbReference>
<dbReference type="AlphaFoldDB" id="A0A843WHR7"/>